<protein>
    <submittedName>
        <fullName evidence="2">Uncharacterized protein</fullName>
    </submittedName>
</protein>
<dbReference type="Proteomes" id="UP000287651">
    <property type="component" value="Unassembled WGS sequence"/>
</dbReference>
<proteinExistence type="predicted"/>
<sequence length="111" mass="12054">MQVWGANGRTPDLTQIKSIPLPADACLTVRTTGVVEGYDGMVNHKGRADARPDLRCLLLTHAPPLQQPTPVTGYEGSIHLAEHRLRPEMTTGELAHKGLTEPAVLAQQRRG</sequence>
<reference evidence="2 3" key="1">
    <citation type="journal article" date="2014" name="Agronomy (Basel)">
        <title>A Draft Genome Sequence for Ensete ventricosum, the Drought-Tolerant Tree Against Hunger.</title>
        <authorList>
            <person name="Harrison J."/>
            <person name="Moore K.A."/>
            <person name="Paszkiewicz K."/>
            <person name="Jones T."/>
            <person name="Grant M."/>
            <person name="Ambacheew D."/>
            <person name="Muzemil S."/>
            <person name="Studholme D.J."/>
        </authorList>
    </citation>
    <scope>NUCLEOTIDE SEQUENCE [LARGE SCALE GENOMIC DNA]</scope>
</reference>
<feature type="region of interest" description="Disordered" evidence="1">
    <location>
        <begin position="91"/>
        <end position="111"/>
    </location>
</feature>
<gene>
    <name evidence="2" type="ORF">B296_00030174</name>
</gene>
<comment type="caution">
    <text evidence="2">The sequence shown here is derived from an EMBL/GenBank/DDBJ whole genome shotgun (WGS) entry which is preliminary data.</text>
</comment>
<dbReference type="EMBL" id="AMZH03002215">
    <property type="protein sequence ID" value="RRT76357.1"/>
    <property type="molecule type" value="Genomic_DNA"/>
</dbReference>
<accession>A0A427AJA8</accession>
<evidence type="ECO:0000313" key="3">
    <source>
        <dbReference type="Proteomes" id="UP000287651"/>
    </source>
</evidence>
<organism evidence="2 3">
    <name type="scientific">Ensete ventricosum</name>
    <name type="common">Abyssinian banana</name>
    <name type="synonym">Musa ensete</name>
    <dbReference type="NCBI Taxonomy" id="4639"/>
    <lineage>
        <taxon>Eukaryota</taxon>
        <taxon>Viridiplantae</taxon>
        <taxon>Streptophyta</taxon>
        <taxon>Embryophyta</taxon>
        <taxon>Tracheophyta</taxon>
        <taxon>Spermatophyta</taxon>
        <taxon>Magnoliopsida</taxon>
        <taxon>Liliopsida</taxon>
        <taxon>Zingiberales</taxon>
        <taxon>Musaceae</taxon>
        <taxon>Ensete</taxon>
    </lineage>
</organism>
<name>A0A427AJA8_ENSVE</name>
<dbReference type="AlphaFoldDB" id="A0A427AJA8"/>
<evidence type="ECO:0000313" key="2">
    <source>
        <dbReference type="EMBL" id="RRT76357.1"/>
    </source>
</evidence>
<evidence type="ECO:0000256" key="1">
    <source>
        <dbReference type="SAM" id="MobiDB-lite"/>
    </source>
</evidence>